<dbReference type="InterPro" id="IPR038129">
    <property type="entry name" value="Nanos_sf"/>
</dbReference>
<evidence type="ECO:0000256" key="8">
    <source>
        <dbReference type="PROSITE-ProRule" id="PRU00855"/>
    </source>
</evidence>
<comment type="subcellular location">
    <subcellularLocation>
        <location evidence="1">Cytoplasm</location>
    </subcellularLocation>
</comment>
<reference evidence="11" key="1">
    <citation type="thesis" date="2020" institute="ProQuest LLC" country="789 East Eisenhower Parkway, Ann Arbor, MI, USA">
        <title>Comparative Genomics and Chromosome Evolution.</title>
        <authorList>
            <person name="Mudd A.B."/>
        </authorList>
    </citation>
    <scope>NUCLEOTIDE SEQUENCE</scope>
    <source>
        <strain evidence="11">HN-11 Male</strain>
        <tissue evidence="11">Kidney and liver</tissue>
    </source>
</reference>
<feature type="domain" description="Nanos-type" evidence="10">
    <location>
        <begin position="87"/>
        <end position="141"/>
    </location>
</feature>
<keyword evidence="7 8" id="KW-0694">RNA-binding</keyword>
<keyword evidence="12" id="KW-1185">Reference proteome</keyword>
<gene>
    <name evidence="11" type="ORF">GDO78_019409</name>
</gene>
<dbReference type="OrthoDB" id="5864971at2759"/>
<dbReference type="GO" id="GO:0006417">
    <property type="term" value="P:regulation of translation"/>
    <property type="evidence" value="ECO:0007669"/>
    <property type="project" value="UniProtKB-UniRule"/>
</dbReference>
<dbReference type="EMBL" id="WNTK01000052">
    <property type="protein sequence ID" value="KAG9472463.1"/>
    <property type="molecule type" value="Genomic_DNA"/>
</dbReference>
<feature type="region of interest" description="Disordered" evidence="9">
    <location>
        <begin position="17"/>
        <end position="80"/>
    </location>
</feature>
<dbReference type="GO" id="GO:0003723">
    <property type="term" value="F:RNA binding"/>
    <property type="evidence" value="ECO:0007669"/>
    <property type="project" value="UniProtKB-UniRule"/>
</dbReference>
<comment type="caution">
    <text evidence="11">The sequence shown here is derived from an EMBL/GenBank/DDBJ whole genome shotgun (WGS) entry which is preliminary data.</text>
</comment>
<dbReference type="Pfam" id="PF05741">
    <property type="entry name" value="zf-nanos"/>
    <property type="match status" value="1"/>
</dbReference>
<feature type="compositionally biased region" description="Basic and acidic residues" evidence="9">
    <location>
        <begin position="19"/>
        <end position="28"/>
    </location>
</feature>
<sequence>MSFNMWTDYLGLSATLQTTEHEPADGKTPKLPGHRGTSPVTQEGPNQEAGASALSRRTKRQRRCPLPTETPAPQAPGNLTSNPHFTGCSFCRHNGEAPRFYEAHSLKDSRGKVVCPILRSYTCTQCGATGEQAHTRRFCPLTKDTYTSVYQSTGRNHDGKKNM</sequence>
<dbReference type="PROSITE" id="PS51522">
    <property type="entry name" value="ZF_NANOS"/>
    <property type="match status" value="1"/>
</dbReference>
<dbReference type="GO" id="GO:0005737">
    <property type="term" value="C:cytoplasm"/>
    <property type="evidence" value="ECO:0007669"/>
    <property type="project" value="UniProtKB-SubCell"/>
</dbReference>
<evidence type="ECO:0000256" key="4">
    <source>
        <dbReference type="ARBA" id="ARBA00022771"/>
    </source>
</evidence>
<name>A0A8J6EMZ0_ELECQ</name>
<keyword evidence="4 8" id="KW-0863">Zinc-finger</keyword>
<dbReference type="Proteomes" id="UP000770717">
    <property type="component" value="Unassembled WGS sequence"/>
</dbReference>
<keyword evidence="5" id="KW-0862">Zinc</keyword>
<accession>A0A8J6EMZ0</accession>
<dbReference type="PANTHER" id="PTHR12887">
    <property type="entry name" value="NANOS PROTEIN"/>
    <property type="match status" value="1"/>
</dbReference>
<dbReference type="GO" id="GO:0008270">
    <property type="term" value="F:zinc ion binding"/>
    <property type="evidence" value="ECO:0007669"/>
    <property type="project" value="UniProtKB-KW"/>
</dbReference>
<evidence type="ECO:0000313" key="12">
    <source>
        <dbReference type="Proteomes" id="UP000770717"/>
    </source>
</evidence>
<comment type="similarity">
    <text evidence="8">Belongs to the nanos family.</text>
</comment>
<dbReference type="InterPro" id="IPR024161">
    <property type="entry name" value="Znf_nanos-typ"/>
</dbReference>
<keyword evidence="3" id="KW-0479">Metal-binding</keyword>
<dbReference type="Gene3D" id="4.10.60.30">
    <property type="entry name" value="Nanos, RNA-binding domain"/>
    <property type="match status" value="1"/>
</dbReference>
<evidence type="ECO:0000256" key="2">
    <source>
        <dbReference type="ARBA" id="ARBA00022490"/>
    </source>
</evidence>
<proteinExistence type="inferred from homology"/>
<evidence type="ECO:0000256" key="1">
    <source>
        <dbReference type="ARBA" id="ARBA00004496"/>
    </source>
</evidence>
<dbReference type="InterPro" id="IPR008705">
    <property type="entry name" value="Nanos/Xcar2"/>
</dbReference>
<evidence type="ECO:0000256" key="3">
    <source>
        <dbReference type="ARBA" id="ARBA00022723"/>
    </source>
</evidence>
<keyword evidence="6 8" id="KW-0810">Translation regulation</keyword>
<evidence type="ECO:0000256" key="9">
    <source>
        <dbReference type="SAM" id="MobiDB-lite"/>
    </source>
</evidence>
<evidence type="ECO:0000256" key="5">
    <source>
        <dbReference type="ARBA" id="ARBA00022833"/>
    </source>
</evidence>
<evidence type="ECO:0000256" key="7">
    <source>
        <dbReference type="ARBA" id="ARBA00022884"/>
    </source>
</evidence>
<evidence type="ECO:0000313" key="11">
    <source>
        <dbReference type="EMBL" id="KAG9472463.1"/>
    </source>
</evidence>
<protein>
    <recommendedName>
        <fullName evidence="10">Nanos-type domain-containing protein</fullName>
    </recommendedName>
</protein>
<dbReference type="AlphaFoldDB" id="A0A8J6EMZ0"/>
<evidence type="ECO:0000259" key="10">
    <source>
        <dbReference type="PROSITE" id="PS51522"/>
    </source>
</evidence>
<organism evidence="11 12">
    <name type="scientific">Eleutherodactylus coqui</name>
    <name type="common">Puerto Rican coqui</name>
    <dbReference type="NCBI Taxonomy" id="57060"/>
    <lineage>
        <taxon>Eukaryota</taxon>
        <taxon>Metazoa</taxon>
        <taxon>Chordata</taxon>
        <taxon>Craniata</taxon>
        <taxon>Vertebrata</taxon>
        <taxon>Euteleostomi</taxon>
        <taxon>Amphibia</taxon>
        <taxon>Batrachia</taxon>
        <taxon>Anura</taxon>
        <taxon>Neobatrachia</taxon>
        <taxon>Hyloidea</taxon>
        <taxon>Eleutherodactylidae</taxon>
        <taxon>Eleutherodactylinae</taxon>
        <taxon>Eleutherodactylus</taxon>
        <taxon>Eleutherodactylus</taxon>
    </lineage>
</organism>
<evidence type="ECO:0000256" key="6">
    <source>
        <dbReference type="ARBA" id="ARBA00022845"/>
    </source>
</evidence>
<keyword evidence="2" id="KW-0963">Cytoplasm</keyword>